<keyword evidence="3 7" id="KW-0812">Transmembrane</keyword>
<sequence length="486" mass="53637">MAGEDVKETLLKKDYYENCPGCEVDQYKAVQHGLPIKKLFLIWIVVLATVLPISSLFPFLYFMVRDFNIAKQEEDISYYAGFVGSSYMLGRALGSVFWGKVADRYGRKPVIIIGTFAVVLFNALFGLSTNYWMAIIMRFLLGCLGGVPGPIKAYACEIFREEHQALGLSTVSAAWGSGLIIGPALGGFLAQPADNFPDLFSSQSLFGRFPYFLPCLVISLFALVVEITCLWLPETLHKHESHKISSVDSFENLESAPFLSETTEYTHGQKGSKPEGSLFTNWPLMSSIIVYCVFSLHDMAYSEIFSLWAVSPRRLGGLSFSTEDVGEVLVISGVALLTFQVFLYPLLEKRLGCIMLTRILAVLSIPLLTSYLYIATLSGILLSISINCASALKNIFSEFIVTGFFILQNRAVDQHQRGAANGICMTLMSLSKAVGPAIGGALLSWAQGRLETDFLPGPQMVWFILNVVEAIGVAMTFKPFLVERQL</sequence>
<feature type="transmembrane region" description="Helical" evidence="7">
    <location>
        <begin position="328"/>
        <end position="347"/>
    </location>
</feature>
<dbReference type="SUPFAM" id="SSF103473">
    <property type="entry name" value="MFS general substrate transporter"/>
    <property type="match status" value="1"/>
</dbReference>
<feature type="transmembrane region" description="Helical" evidence="7">
    <location>
        <begin position="110"/>
        <end position="129"/>
    </location>
</feature>
<feature type="transmembrane region" description="Helical" evidence="7">
    <location>
        <begin position="211"/>
        <end position="233"/>
    </location>
</feature>
<proteinExistence type="inferred from homology"/>
<evidence type="ECO:0000313" key="9">
    <source>
        <dbReference type="EMBL" id="KZM83238.1"/>
    </source>
</evidence>
<protein>
    <recommendedName>
        <fullName evidence="8">Major facilitator superfamily (MFS) profile domain-containing protein</fullName>
    </recommendedName>
</protein>
<comment type="similarity">
    <text evidence="6">Belongs to the major facilitator superfamily. Phosphate:H(+) symporter (TC 2.A.1.9) family.</text>
</comment>
<evidence type="ECO:0000256" key="7">
    <source>
        <dbReference type="SAM" id="Phobius"/>
    </source>
</evidence>
<keyword evidence="4 7" id="KW-1133">Transmembrane helix</keyword>
<feature type="transmembrane region" description="Helical" evidence="7">
    <location>
        <begin position="135"/>
        <end position="154"/>
    </location>
</feature>
<dbReference type="GO" id="GO:0009705">
    <property type="term" value="C:plant-type vacuole membrane"/>
    <property type="evidence" value="ECO:0007669"/>
    <property type="project" value="TreeGrafter"/>
</dbReference>
<feature type="transmembrane region" description="Helical" evidence="7">
    <location>
        <begin position="76"/>
        <end position="98"/>
    </location>
</feature>
<dbReference type="GO" id="GO:0090333">
    <property type="term" value="P:regulation of stomatal closure"/>
    <property type="evidence" value="ECO:0007669"/>
    <property type="project" value="TreeGrafter"/>
</dbReference>
<dbReference type="OMA" id="PWKELQP"/>
<dbReference type="EMBL" id="LNRQ01000009">
    <property type="protein sequence ID" value="KZM83238.1"/>
    <property type="molecule type" value="Genomic_DNA"/>
</dbReference>
<evidence type="ECO:0000259" key="8">
    <source>
        <dbReference type="PROSITE" id="PS50850"/>
    </source>
</evidence>
<dbReference type="Gramene" id="KZM83238">
    <property type="protein sequence ID" value="KZM83238"/>
    <property type="gene ID" value="DCAR_030807"/>
</dbReference>
<evidence type="ECO:0000313" key="11">
    <source>
        <dbReference type="Proteomes" id="UP000077755"/>
    </source>
</evidence>
<name>A0A175YJB5_DAUCS</name>
<dbReference type="PROSITE" id="PS50850">
    <property type="entry name" value="MFS"/>
    <property type="match status" value="1"/>
</dbReference>
<keyword evidence="11" id="KW-1185">Reference proteome</keyword>
<evidence type="ECO:0000256" key="5">
    <source>
        <dbReference type="ARBA" id="ARBA00023136"/>
    </source>
</evidence>
<evidence type="ECO:0000256" key="4">
    <source>
        <dbReference type="ARBA" id="ARBA00022989"/>
    </source>
</evidence>
<reference evidence="10" key="2">
    <citation type="submission" date="2022-03" db="EMBL/GenBank/DDBJ databases">
        <title>Draft title - Genomic analysis of global carrot germplasm unveils the trajectory of domestication and the origin of high carotenoid orange carrot.</title>
        <authorList>
            <person name="Iorizzo M."/>
            <person name="Ellison S."/>
            <person name="Senalik D."/>
            <person name="Macko-Podgorni A."/>
            <person name="Grzebelus D."/>
            <person name="Bostan H."/>
            <person name="Rolling W."/>
            <person name="Curaba J."/>
            <person name="Simon P."/>
        </authorList>
    </citation>
    <scope>NUCLEOTIDE SEQUENCE</scope>
    <source>
        <tissue evidence="10">Leaf</tissue>
    </source>
</reference>
<dbReference type="EMBL" id="CP093351">
    <property type="protein sequence ID" value="WOH16232.1"/>
    <property type="molecule type" value="Genomic_DNA"/>
</dbReference>
<feature type="domain" description="Major facilitator superfamily (MFS) profile" evidence="8">
    <location>
        <begin position="38"/>
        <end position="484"/>
    </location>
</feature>
<feature type="transmembrane region" description="Helical" evidence="7">
    <location>
        <begin position="40"/>
        <end position="64"/>
    </location>
</feature>
<evidence type="ECO:0000256" key="1">
    <source>
        <dbReference type="ARBA" id="ARBA00004141"/>
    </source>
</evidence>
<organism evidence="9">
    <name type="scientific">Daucus carota subsp. sativus</name>
    <name type="common">Carrot</name>
    <dbReference type="NCBI Taxonomy" id="79200"/>
    <lineage>
        <taxon>Eukaryota</taxon>
        <taxon>Viridiplantae</taxon>
        <taxon>Streptophyta</taxon>
        <taxon>Embryophyta</taxon>
        <taxon>Tracheophyta</taxon>
        <taxon>Spermatophyta</taxon>
        <taxon>Magnoliopsida</taxon>
        <taxon>eudicotyledons</taxon>
        <taxon>Gunneridae</taxon>
        <taxon>Pentapetalae</taxon>
        <taxon>asterids</taxon>
        <taxon>campanulids</taxon>
        <taxon>Apiales</taxon>
        <taxon>Apiaceae</taxon>
        <taxon>Apioideae</taxon>
        <taxon>Scandiceae</taxon>
        <taxon>Daucinae</taxon>
        <taxon>Daucus</taxon>
        <taxon>Daucus sect. Daucus</taxon>
    </lineage>
</organism>
<feature type="transmembrane region" description="Helical" evidence="7">
    <location>
        <begin position="359"/>
        <end position="384"/>
    </location>
</feature>
<evidence type="ECO:0000256" key="3">
    <source>
        <dbReference type="ARBA" id="ARBA00022692"/>
    </source>
</evidence>
<feature type="transmembrane region" description="Helical" evidence="7">
    <location>
        <begin position="288"/>
        <end position="308"/>
    </location>
</feature>
<gene>
    <name evidence="9" type="ORF">DCAR_030807</name>
    <name evidence="10" type="ORF">DCAR_0935782</name>
</gene>
<evidence type="ECO:0000256" key="6">
    <source>
        <dbReference type="ARBA" id="ARBA00044504"/>
    </source>
</evidence>
<dbReference type="PANTHER" id="PTHR23504">
    <property type="entry name" value="MAJOR FACILITATOR SUPERFAMILY DOMAIN-CONTAINING PROTEIN 10"/>
    <property type="match status" value="1"/>
</dbReference>
<evidence type="ECO:0000256" key="2">
    <source>
        <dbReference type="ARBA" id="ARBA00022448"/>
    </source>
</evidence>
<dbReference type="InterPro" id="IPR036259">
    <property type="entry name" value="MFS_trans_sf"/>
</dbReference>
<comment type="subcellular location">
    <subcellularLocation>
        <location evidence="1">Membrane</location>
        <topology evidence="1">Multi-pass membrane protein</topology>
    </subcellularLocation>
</comment>
<dbReference type="OrthoDB" id="10262656at2759"/>
<dbReference type="InterPro" id="IPR011701">
    <property type="entry name" value="MFS"/>
</dbReference>
<feature type="transmembrane region" description="Helical" evidence="7">
    <location>
        <begin position="460"/>
        <end position="481"/>
    </location>
</feature>
<dbReference type="PANTHER" id="PTHR23504:SF114">
    <property type="entry name" value="PROTEIN ZINC INDUCED FACILITATOR-LIKE 1"/>
    <property type="match status" value="1"/>
</dbReference>
<dbReference type="Pfam" id="PF07690">
    <property type="entry name" value="MFS_1"/>
    <property type="match status" value="1"/>
</dbReference>
<dbReference type="AlphaFoldDB" id="A0A175YJB5"/>
<evidence type="ECO:0000313" key="10">
    <source>
        <dbReference type="EMBL" id="WOH16232.1"/>
    </source>
</evidence>
<dbReference type="InterPro" id="IPR020846">
    <property type="entry name" value="MFS_dom"/>
</dbReference>
<keyword evidence="5 7" id="KW-0472">Membrane</keyword>
<accession>A0A175YJB5</accession>
<dbReference type="GO" id="GO:0022821">
    <property type="term" value="F:solute:potassium antiporter activity"/>
    <property type="evidence" value="ECO:0007669"/>
    <property type="project" value="TreeGrafter"/>
</dbReference>
<dbReference type="KEGG" id="dcr:108202096"/>
<reference evidence="9" key="1">
    <citation type="journal article" date="2016" name="Nat. Genet.">
        <title>A high-quality carrot genome assembly provides new insights into carotenoid accumulation and asterid genome evolution.</title>
        <authorList>
            <person name="Iorizzo M."/>
            <person name="Ellison S."/>
            <person name="Senalik D."/>
            <person name="Zeng P."/>
            <person name="Satapoomin P."/>
            <person name="Huang J."/>
            <person name="Bowman M."/>
            <person name="Iovene M."/>
            <person name="Sanseverino W."/>
            <person name="Cavagnaro P."/>
            <person name="Yildiz M."/>
            <person name="Macko-Podgorni A."/>
            <person name="Moranska E."/>
            <person name="Grzebelus E."/>
            <person name="Grzebelus D."/>
            <person name="Ashrafi H."/>
            <person name="Zheng Z."/>
            <person name="Cheng S."/>
            <person name="Spooner D."/>
            <person name="Van Deynze A."/>
            <person name="Simon P."/>
        </authorList>
    </citation>
    <scope>NUCLEOTIDE SEQUENCE [LARGE SCALE GENOMIC DNA]</scope>
    <source>
        <tissue evidence="9">Leaf</tissue>
    </source>
</reference>
<dbReference type="Gene3D" id="1.20.1250.20">
    <property type="entry name" value="MFS general substrate transporter like domains"/>
    <property type="match status" value="1"/>
</dbReference>
<dbReference type="CDD" id="cd17330">
    <property type="entry name" value="MFS_SLC46_TetA_like"/>
    <property type="match status" value="1"/>
</dbReference>
<dbReference type="GO" id="GO:0005886">
    <property type="term" value="C:plasma membrane"/>
    <property type="evidence" value="ECO:0007669"/>
    <property type="project" value="TreeGrafter"/>
</dbReference>
<dbReference type="Proteomes" id="UP000077755">
    <property type="component" value="Chromosome 9"/>
</dbReference>
<keyword evidence="2" id="KW-0813">Transport</keyword>
<feature type="transmembrane region" description="Helical" evidence="7">
    <location>
        <begin position="166"/>
        <end position="191"/>
    </location>
</feature>